<keyword evidence="2 5" id="KW-0808">Transferase</keyword>
<dbReference type="InterPro" id="IPR029063">
    <property type="entry name" value="SAM-dependent_MTases_sf"/>
</dbReference>
<dbReference type="InterPro" id="IPR041698">
    <property type="entry name" value="Methyltransf_25"/>
</dbReference>
<gene>
    <name evidence="5" type="ORF">MMAB1_3074</name>
</gene>
<feature type="domain" description="Methyltransferase" evidence="4">
    <location>
        <begin position="53"/>
        <end position="139"/>
    </location>
</feature>
<dbReference type="EMBL" id="LT158599">
    <property type="protein sequence ID" value="CVK34287.1"/>
    <property type="molecule type" value="Genomic_DNA"/>
</dbReference>
<dbReference type="CDD" id="cd02440">
    <property type="entry name" value="AdoMet_MTases"/>
    <property type="match status" value="1"/>
</dbReference>
<reference evidence="5 6" key="1">
    <citation type="submission" date="2016-01" db="EMBL/GenBank/DDBJ databases">
        <authorList>
            <person name="Manzoor S."/>
        </authorList>
    </citation>
    <scope>NUCLEOTIDE SEQUENCE [LARGE SCALE GENOMIC DNA]</scope>
    <source>
        <strain evidence="5">Methanoculleus sp MAB1</strain>
    </source>
</reference>
<evidence type="ECO:0000313" key="5">
    <source>
        <dbReference type="EMBL" id="CVK34287.1"/>
    </source>
</evidence>
<dbReference type="GO" id="GO:0008168">
    <property type="term" value="F:methyltransferase activity"/>
    <property type="evidence" value="ECO:0007669"/>
    <property type="project" value="UniProtKB-KW"/>
</dbReference>
<accession>A0A0X3BQD5</accession>
<dbReference type="PANTHER" id="PTHR22809:SF5">
    <property type="entry name" value="TRNA N(3)-METHYLCYTIDINE METHYLTRANSFERASE METTL6"/>
    <property type="match status" value="1"/>
</dbReference>
<organism evidence="5 6">
    <name type="scientific">Methanoculleus bourgensis</name>
    <dbReference type="NCBI Taxonomy" id="83986"/>
    <lineage>
        <taxon>Archaea</taxon>
        <taxon>Methanobacteriati</taxon>
        <taxon>Methanobacteriota</taxon>
        <taxon>Stenosarchaea group</taxon>
        <taxon>Methanomicrobia</taxon>
        <taxon>Methanomicrobiales</taxon>
        <taxon>Methanomicrobiaceae</taxon>
        <taxon>Methanoculleus</taxon>
    </lineage>
</organism>
<name>A0A0X3BQD5_9EURY</name>
<proteinExistence type="predicted"/>
<dbReference type="KEGG" id="mema:MMAB1_3074"/>
<dbReference type="Proteomes" id="UP000069850">
    <property type="component" value="Chromosome 1"/>
</dbReference>
<sequence>MWTGWHEPLSTGGTDLRSVNTHKSAWDEDYRRRGDLWGGAPPPLPDLPAGAAVLELGCGNGKTLAALIRQPWSVTAVDISPRAVSLARRRPGTAAANLVVADAACLPFRGEVFDAVFLVHVAGHLPETGRRNVASAVCRFRGEVFDAVFLVHVAGHLPETGRRNVASAVCRVLRPGGAAFFRAFSVEDMRAGKGVETEAQTFSRGNGIITHYFTETEVEELFAPLAPVSVRTRRWQMRIRGGDLPRAEIEAVFRKTG</sequence>
<dbReference type="Gene3D" id="3.40.50.150">
    <property type="entry name" value="Vaccinia Virus protein VP39"/>
    <property type="match status" value="2"/>
</dbReference>
<dbReference type="InterPro" id="IPR026113">
    <property type="entry name" value="METTL2/6/8-like"/>
</dbReference>
<evidence type="ECO:0000256" key="2">
    <source>
        <dbReference type="ARBA" id="ARBA00022679"/>
    </source>
</evidence>
<dbReference type="GO" id="GO:0032259">
    <property type="term" value="P:methylation"/>
    <property type="evidence" value="ECO:0007669"/>
    <property type="project" value="UniProtKB-KW"/>
</dbReference>
<feature type="region of interest" description="Disordered" evidence="3">
    <location>
        <begin position="1"/>
        <end position="20"/>
    </location>
</feature>
<evidence type="ECO:0000256" key="3">
    <source>
        <dbReference type="SAM" id="MobiDB-lite"/>
    </source>
</evidence>
<keyword evidence="1 5" id="KW-0489">Methyltransferase</keyword>
<evidence type="ECO:0000313" key="6">
    <source>
        <dbReference type="Proteomes" id="UP000069850"/>
    </source>
</evidence>
<dbReference type="GO" id="GO:0140640">
    <property type="term" value="F:catalytic activity, acting on a nucleic acid"/>
    <property type="evidence" value="ECO:0007669"/>
    <property type="project" value="UniProtKB-ARBA"/>
</dbReference>
<evidence type="ECO:0000259" key="4">
    <source>
        <dbReference type="Pfam" id="PF13649"/>
    </source>
</evidence>
<dbReference type="Pfam" id="PF13649">
    <property type="entry name" value="Methyltransf_25"/>
    <property type="match status" value="1"/>
</dbReference>
<dbReference type="PANTHER" id="PTHR22809">
    <property type="entry name" value="METHYLTRANSFERASE-RELATED"/>
    <property type="match status" value="1"/>
</dbReference>
<protein>
    <submittedName>
        <fullName evidence="5">Methyltransferase</fullName>
    </submittedName>
</protein>
<dbReference type="SUPFAM" id="SSF53335">
    <property type="entry name" value="S-adenosyl-L-methionine-dependent methyltransferases"/>
    <property type="match status" value="1"/>
</dbReference>
<evidence type="ECO:0000256" key="1">
    <source>
        <dbReference type="ARBA" id="ARBA00022603"/>
    </source>
</evidence>
<dbReference type="AlphaFoldDB" id="A0A0X3BQD5"/>
<dbReference type="OrthoDB" id="8915at2157"/>
<feature type="compositionally biased region" description="Polar residues" evidence="3">
    <location>
        <begin position="11"/>
        <end position="20"/>
    </location>
</feature>